<comment type="catalytic activity">
    <reaction evidence="1">
        <text>ATP + protein L-histidine = ADP + protein N-phospho-L-histidine.</text>
        <dbReference type="EC" id="2.7.13.3"/>
    </reaction>
</comment>
<evidence type="ECO:0000256" key="9">
    <source>
        <dbReference type="ARBA" id="ARBA00023012"/>
    </source>
</evidence>
<dbReference type="InterPro" id="IPR036097">
    <property type="entry name" value="HisK_dim/P_sf"/>
</dbReference>
<dbReference type="SMART" id="SM00387">
    <property type="entry name" value="HATPase_c"/>
    <property type="match status" value="1"/>
</dbReference>
<keyword evidence="7 14" id="KW-0418">Kinase</keyword>
<evidence type="ECO:0000313" key="15">
    <source>
        <dbReference type="Proteomes" id="UP000199603"/>
    </source>
</evidence>
<dbReference type="InterPro" id="IPR003594">
    <property type="entry name" value="HATPase_dom"/>
</dbReference>
<feature type="transmembrane region" description="Helical" evidence="11">
    <location>
        <begin position="171"/>
        <end position="189"/>
    </location>
</feature>
<dbReference type="Proteomes" id="UP000199603">
    <property type="component" value="Unassembled WGS sequence"/>
</dbReference>
<keyword evidence="9" id="KW-0902">Two-component regulatory system</keyword>
<evidence type="ECO:0000256" key="5">
    <source>
        <dbReference type="ARBA" id="ARBA00022679"/>
    </source>
</evidence>
<evidence type="ECO:0000256" key="11">
    <source>
        <dbReference type="SAM" id="Phobius"/>
    </source>
</evidence>
<dbReference type="InterPro" id="IPR003660">
    <property type="entry name" value="HAMP_dom"/>
</dbReference>
<dbReference type="InterPro" id="IPR003661">
    <property type="entry name" value="HisK_dim/P_dom"/>
</dbReference>
<keyword evidence="10 11" id="KW-0472">Membrane</keyword>
<dbReference type="STRING" id="265719.SAMN04488509_10835"/>
<dbReference type="GO" id="GO:0000155">
    <property type="term" value="F:phosphorelay sensor kinase activity"/>
    <property type="evidence" value="ECO:0007669"/>
    <property type="project" value="InterPro"/>
</dbReference>
<dbReference type="AlphaFoldDB" id="A0A1G6XZM7"/>
<evidence type="ECO:0000256" key="1">
    <source>
        <dbReference type="ARBA" id="ARBA00000085"/>
    </source>
</evidence>
<dbReference type="SUPFAM" id="SSF55874">
    <property type="entry name" value="ATPase domain of HSP90 chaperone/DNA topoisomerase II/histidine kinase"/>
    <property type="match status" value="1"/>
</dbReference>
<evidence type="ECO:0000259" key="13">
    <source>
        <dbReference type="PROSITE" id="PS50885"/>
    </source>
</evidence>
<evidence type="ECO:0000256" key="8">
    <source>
        <dbReference type="ARBA" id="ARBA00022989"/>
    </source>
</evidence>
<dbReference type="Gene3D" id="3.30.565.10">
    <property type="entry name" value="Histidine kinase-like ATPase, C-terminal domain"/>
    <property type="match status" value="1"/>
</dbReference>
<dbReference type="EC" id="2.7.13.3" evidence="3"/>
<evidence type="ECO:0000256" key="2">
    <source>
        <dbReference type="ARBA" id="ARBA00004370"/>
    </source>
</evidence>
<dbReference type="Pfam" id="PF02518">
    <property type="entry name" value="HATPase_c"/>
    <property type="match status" value="1"/>
</dbReference>
<keyword evidence="4" id="KW-0597">Phosphoprotein</keyword>
<dbReference type="CDD" id="cd00082">
    <property type="entry name" value="HisKA"/>
    <property type="match status" value="1"/>
</dbReference>
<dbReference type="InterPro" id="IPR050428">
    <property type="entry name" value="TCS_sensor_his_kinase"/>
</dbReference>
<dbReference type="EMBL" id="FNAG01000008">
    <property type="protein sequence ID" value="SDD83143.1"/>
    <property type="molecule type" value="Genomic_DNA"/>
</dbReference>
<feature type="domain" description="Histidine kinase" evidence="12">
    <location>
        <begin position="250"/>
        <end position="460"/>
    </location>
</feature>
<dbReference type="PROSITE" id="PS50109">
    <property type="entry name" value="HIS_KIN"/>
    <property type="match status" value="1"/>
</dbReference>
<keyword evidence="6 11" id="KW-0812">Transmembrane</keyword>
<dbReference type="SUPFAM" id="SSF47384">
    <property type="entry name" value="Homodimeric domain of signal transducing histidine kinase"/>
    <property type="match status" value="1"/>
</dbReference>
<evidence type="ECO:0000256" key="7">
    <source>
        <dbReference type="ARBA" id="ARBA00022777"/>
    </source>
</evidence>
<dbReference type="InterPro" id="IPR036890">
    <property type="entry name" value="HATPase_C_sf"/>
</dbReference>
<dbReference type="GO" id="GO:0005886">
    <property type="term" value="C:plasma membrane"/>
    <property type="evidence" value="ECO:0007669"/>
    <property type="project" value="TreeGrafter"/>
</dbReference>
<feature type="domain" description="HAMP" evidence="13">
    <location>
        <begin position="191"/>
        <end position="242"/>
    </location>
</feature>
<dbReference type="PANTHER" id="PTHR45436">
    <property type="entry name" value="SENSOR HISTIDINE KINASE YKOH"/>
    <property type="match status" value="1"/>
</dbReference>
<dbReference type="PANTHER" id="PTHR45436:SF4">
    <property type="entry name" value="SENSOR PROTEIN PHOQ"/>
    <property type="match status" value="1"/>
</dbReference>
<comment type="subcellular location">
    <subcellularLocation>
        <location evidence="2">Membrane</location>
    </subcellularLocation>
</comment>
<dbReference type="RefSeq" id="WP_091243402.1">
    <property type="nucleotide sequence ID" value="NZ_FNAG01000008.1"/>
</dbReference>
<dbReference type="InterPro" id="IPR005467">
    <property type="entry name" value="His_kinase_dom"/>
</dbReference>
<gene>
    <name evidence="14" type="ORF">SAMN04488509_10835</name>
</gene>
<accession>A0A1G6XZM7</accession>
<dbReference type="PRINTS" id="PR00344">
    <property type="entry name" value="BCTRLSENSOR"/>
</dbReference>
<evidence type="ECO:0000259" key="12">
    <source>
        <dbReference type="PROSITE" id="PS50109"/>
    </source>
</evidence>
<dbReference type="OrthoDB" id="9809567at2"/>
<dbReference type="PROSITE" id="PS50885">
    <property type="entry name" value="HAMP"/>
    <property type="match status" value="1"/>
</dbReference>
<keyword evidence="8 11" id="KW-1133">Transmembrane helix</keyword>
<evidence type="ECO:0000313" key="14">
    <source>
        <dbReference type="EMBL" id="SDD83143.1"/>
    </source>
</evidence>
<evidence type="ECO:0000256" key="3">
    <source>
        <dbReference type="ARBA" id="ARBA00012438"/>
    </source>
</evidence>
<reference evidence="14 15" key="1">
    <citation type="submission" date="2016-10" db="EMBL/GenBank/DDBJ databases">
        <authorList>
            <person name="de Groot N.N."/>
        </authorList>
    </citation>
    <scope>NUCLEOTIDE SEQUENCE [LARGE SCALE GENOMIC DNA]</scope>
    <source>
        <strain evidence="14 15">DSM 16957</strain>
    </source>
</reference>
<dbReference type="Gene3D" id="1.10.287.130">
    <property type="match status" value="1"/>
</dbReference>
<evidence type="ECO:0000256" key="6">
    <source>
        <dbReference type="ARBA" id="ARBA00022692"/>
    </source>
</evidence>
<evidence type="ECO:0000256" key="10">
    <source>
        <dbReference type="ARBA" id="ARBA00023136"/>
    </source>
</evidence>
<keyword evidence="15" id="KW-1185">Reference proteome</keyword>
<protein>
    <recommendedName>
        <fullName evidence="3">histidine kinase</fullName>
        <ecNumber evidence="3">2.7.13.3</ecNumber>
    </recommendedName>
</protein>
<sequence length="460" mass="50425">MSARRALSLQGRQLLAAALGLVAFLSLTGFALDRAFTEAAVSNLRERLQTYAHAYLAGADLARGGELIIPEVPPEPRFLTGGSGLYAAVRSESFSWESPSMVSRSVPMAMDLAMGEVRFEGPLDSDEGPVYRLGLGVAWTSEADEDVDFSIVIVETAEAVDAQVAVFRRTLWAYLGAAAGLLLAVQILISRWSLEPLRAVVGELAEVERGEVERLRGDYPRELALLTSNINELIESEREHLMRYRNTLGDLAHSLKTPLAVLRTRIEDGRDDDIEGLRADVREQVARMDGIVAYQLARAATTGHQVFAAPIAIEPQVESLVQSLEKVYARKNVLCEFDLDPTARFYGELGDLLELLGNLLENAFKWANHRVLLTTQTLTVAPQRRAGLMISVEDDGPGIPPDKVELLLQRGVRGDERVQGHGIGLSIVQDIVRAYRGELSVERSEELGGARFVLRFSPAG</sequence>
<dbReference type="GO" id="GO:0005524">
    <property type="term" value="F:ATP binding"/>
    <property type="evidence" value="ECO:0007669"/>
    <property type="project" value="UniProtKB-KW"/>
</dbReference>
<organism evidence="14 15">
    <name type="scientific">Aquimonas voraii</name>
    <dbReference type="NCBI Taxonomy" id="265719"/>
    <lineage>
        <taxon>Bacteria</taxon>
        <taxon>Pseudomonadati</taxon>
        <taxon>Pseudomonadota</taxon>
        <taxon>Gammaproteobacteria</taxon>
        <taxon>Lysobacterales</taxon>
        <taxon>Lysobacteraceae</taxon>
        <taxon>Aquimonas</taxon>
    </lineage>
</organism>
<keyword evidence="5" id="KW-0808">Transferase</keyword>
<proteinExistence type="predicted"/>
<evidence type="ECO:0000256" key="4">
    <source>
        <dbReference type="ARBA" id="ARBA00022553"/>
    </source>
</evidence>
<dbReference type="InterPro" id="IPR004358">
    <property type="entry name" value="Sig_transdc_His_kin-like_C"/>
</dbReference>
<name>A0A1G6XZM7_9GAMM</name>